<keyword evidence="1" id="KW-0732">Signal</keyword>
<sequence length="740" mass="76502">MGLHPARALRPARTLVTAAAAFLLVATGSATADAAAQQHVSYLGLDFSVPADWPVLDLTANPHTCVRFDQHAVYLGVPGPDQDCPSGLVGRTEALLVQPSDATATTSVENSAGRQITATRPGVTISAAYGADRALVTGILSEAGLPAPTPRTSTGLVSPRLATAGVPSTTTNGSGEGFDACSAPSSTVMSAWRSSYSNVGIYLGGSDMACTQPNLTADWVSTQAAAGWSFMPIYVGPQAAFGELTDPSNQAVTAAQDAIAQATNLGFGPGSVLYYDMEAYSSGQGPAALAFEAAWNSELHKAGYLSGIYGAAYSTVQDLVANYGNAATPDVAFVAKWDNTDDTSLPVLPSAAWANHQRVHQYSGNVNETHGGYTLNIDKDVLDVGVAGAAAVPVPNRYVPAGPTRLLDTRNNGGTIAADSTYTLPLSGVPSSVTAVVLNVTVTNPTDSGYLTVYPDGSKRPTASNLNFVPGQTVPNLVTVPVTDGKVSFYNRFGTVDVIADLFGYYTTGSGNTFTPAGPTRLLDTRNNGGTLGADSTYTLPLSGVPSGVTAVVLNVTVTNPTDSGYLTVYPDGTSRPTASNLNFVPGQTVPNLVIVPVTNGKVDFYNRFGTVDVIADLFGYYTTGSGNTFTPAGPTRLLDTRSNSGTIGAGGTYALPLTGVPASTTAVVLNVTATNPTDYSFLTVYPDGTSRPTASNLNYVPGQTVPNLVIVPVTNGKVDFYNRFGTVDVIADLFGYFTS</sequence>
<comment type="caution">
    <text evidence="3">The sequence shown here is derived from an EMBL/GenBank/DDBJ whole genome shotgun (WGS) entry which is preliminary data.</text>
</comment>
<dbReference type="CDD" id="cd06418">
    <property type="entry name" value="GH25_BacA-like"/>
    <property type="match status" value="1"/>
</dbReference>
<dbReference type="Proteomes" id="UP000305546">
    <property type="component" value="Unassembled WGS sequence"/>
</dbReference>
<feature type="domain" description="Rv2525c-like glycoside hydrolase-like" evidence="2">
    <location>
        <begin position="191"/>
        <end position="381"/>
    </location>
</feature>
<dbReference type="Gene3D" id="3.20.20.80">
    <property type="entry name" value="Glycosidases"/>
    <property type="match status" value="1"/>
</dbReference>
<dbReference type="InterPro" id="IPR015020">
    <property type="entry name" value="Rv2525c-like_Glyco_Hydro-like"/>
</dbReference>
<dbReference type="RefSeq" id="WP_139096379.1">
    <property type="nucleotide sequence ID" value="NZ_VDFW01000006.1"/>
</dbReference>
<feature type="chain" id="PRO_5038437536" evidence="1">
    <location>
        <begin position="33"/>
        <end position="740"/>
    </location>
</feature>
<dbReference type="OrthoDB" id="5171321at2"/>
<evidence type="ECO:0000313" key="4">
    <source>
        <dbReference type="Proteomes" id="UP000305546"/>
    </source>
</evidence>
<name>A0A5C4M335_9PSEU</name>
<reference evidence="3 4" key="1">
    <citation type="submission" date="2019-06" db="EMBL/GenBank/DDBJ databases">
        <title>Amycolatopsis alkalitolerans sp. nov., isolated from Gastrodia elata Blume.</title>
        <authorList>
            <person name="Narsing Rao M.P."/>
            <person name="Li W.J."/>
        </authorList>
    </citation>
    <scope>NUCLEOTIDE SEQUENCE [LARGE SCALE GENOMIC DNA]</scope>
    <source>
        <strain evidence="3 4">SYSUP0005</strain>
    </source>
</reference>
<proteinExistence type="predicted"/>
<evidence type="ECO:0000313" key="3">
    <source>
        <dbReference type="EMBL" id="TNC27418.1"/>
    </source>
</evidence>
<dbReference type="Pfam" id="PF08924">
    <property type="entry name" value="Rv2525c_GlyHyd-like"/>
    <property type="match status" value="1"/>
</dbReference>
<feature type="signal peptide" evidence="1">
    <location>
        <begin position="1"/>
        <end position="32"/>
    </location>
</feature>
<evidence type="ECO:0000259" key="2">
    <source>
        <dbReference type="Pfam" id="PF08924"/>
    </source>
</evidence>
<dbReference type="SUPFAM" id="SSF51445">
    <property type="entry name" value="(Trans)glycosidases"/>
    <property type="match status" value="1"/>
</dbReference>
<gene>
    <name evidence="3" type="ORF">FG385_10130</name>
</gene>
<accession>A0A5C4M335</accession>
<keyword evidence="4" id="KW-1185">Reference proteome</keyword>
<organism evidence="3 4">
    <name type="scientific">Amycolatopsis alkalitolerans</name>
    <dbReference type="NCBI Taxonomy" id="2547244"/>
    <lineage>
        <taxon>Bacteria</taxon>
        <taxon>Bacillati</taxon>
        <taxon>Actinomycetota</taxon>
        <taxon>Actinomycetes</taxon>
        <taxon>Pseudonocardiales</taxon>
        <taxon>Pseudonocardiaceae</taxon>
        <taxon>Amycolatopsis</taxon>
    </lineage>
</organism>
<dbReference type="EMBL" id="VDFW01000006">
    <property type="protein sequence ID" value="TNC27418.1"/>
    <property type="molecule type" value="Genomic_DNA"/>
</dbReference>
<protein>
    <submittedName>
        <fullName evidence="3">DUF1906 domain-containing protein</fullName>
    </submittedName>
</protein>
<dbReference type="InterPro" id="IPR017853">
    <property type="entry name" value="GH"/>
</dbReference>
<dbReference type="AlphaFoldDB" id="A0A5C4M335"/>
<evidence type="ECO:0000256" key="1">
    <source>
        <dbReference type="SAM" id="SignalP"/>
    </source>
</evidence>